<organism evidence="3 4">
    <name type="scientific">Polystyrenella longa</name>
    <dbReference type="NCBI Taxonomy" id="2528007"/>
    <lineage>
        <taxon>Bacteria</taxon>
        <taxon>Pseudomonadati</taxon>
        <taxon>Planctomycetota</taxon>
        <taxon>Planctomycetia</taxon>
        <taxon>Planctomycetales</taxon>
        <taxon>Planctomycetaceae</taxon>
        <taxon>Polystyrenella</taxon>
    </lineage>
</organism>
<dbReference type="RefSeq" id="WP_144997777.1">
    <property type="nucleotide sequence ID" value="NZ_CP036281.1"/>
</dbReference>
<keyword evidence="2" id="KW-0812">Transmembrane</keyword>
<feature type="compositionally biased region" description="Polar residues" evidence="1">
    <location>
        <begin position="120"/>
        <end position="131"/>
    </location>
</feature>
<gene>
    <name evidence="3" type="ORF">Pla110_37320</name>
</gene>
<evidence type="ECO:0000313" key="3">
    <source>
        <dbReference type="EMBL" id="QDU81980.1"/>
    </source>
</evidence>
<feature type="transmembrane region" description="Helical" evidence="2">
    <location>
        <begin position="25"/>
        <end position="46"/>
    </location>
</feature>
<dbReference type="AlphaFoldDB" id="A0A518CRZ1"/>
<dbReference type="Proteomes" id="UP000317178">
    <property type="component" value="Chromosome"/>
</dbReference>
<evidence type="ECO:0000256" key="2">
    <source>
        <dbReference type="SAM" id="Phobius"/>
    </source>
</evidence>
<dbReference type="KEGG" id="plon:Pla110_37320"/>
<keyword evidence="4" id="KW-1185">Reference proteome</keyword>
<protein>
    <submittedName>
        <fullName evidence="3">Uncharacterized protein</fullName>
    </submittedName>
</protein>
<evidence type="ECO:0000256" key="1">
    <source>
        <dbReference type="SAM" id="MobiDB-lite"/>
    </source>
</evidence>
<dbReference type="EMBL" id="CP036281">
    <property type="protein sequence ID" value="QDU81980.1"/>
    <property type="molecule type" value="Genomic_DNA"/>
</dbReference>
<dbReference type="OrthoDB" id="264874at2"/>
<accession>A0A518CRZ1</accession>
<evidence type="ECO:0000313" key="4">
    <source>
        <dbReference type="Proteomes" id="UP000317178"/>
    </source>
</evidence>
<feature type="region of interest" description="Disordered" evidence="1">
    <location>
        <begin position="120"/>
        <end position="151"/>
    </location>
</feature>
<keyword evidence="2" id="KW-1133">Transmembrane helix</keyword>
<name>A0A518CRZ1_9PLAN</name>
<proteinExistence type="predicted"/>
<reference evidence="3 4" key="1">
    <citation type="submission" date="2019-02" db="EMBL/GenBank/DDBJ databases">
        <title>Deep-cultivation of Planctomycetes and their phenomic and genomic characterization uncovers novel biology.</title>
        <authorList>
            <person name="Wiegand S."/>
            <person name="Jogler M."/>
            <person name="Boedeker C."/>
            <person name="Pinto D."/>
            <person name="Vollmers J."/>
            <person name="Rivas-Marin E."/>
            <person name="Kohn T."/>
            <person name="Peeters S.H."/>
            <person name="Heuer A."/>
            <person name="Rast P."/>
            <person name="Oberbeckmann S."/>
            <person name="Bunk B."/>
            <person name="Jeske O."/>
            <person name="Meyerdierks A."/>
            <person name="Storesund J.E."/>
            <person name="Kallscheuer N."/>
            <person name="Luecker S."/>
            <person name="Lage O.M."/>
            <person name="Pohl T."/>
            <person name="Merkel B.J."/>
            <person name="Hornburger P."/>
            <person name="Mueller R.-W."/>
            <person name="Bruemmer F."/>
            <person name="Labrenz M."/>
            <person name="Spormann A.M."/>
            <person name="Op den Camp H."/>
            <person name="Overmann J."/>
            <person name="Amann R."/>
            <person name="Jetten M.S.M."/>
            <person name="Mascher T."/>
            <person name="Medema M.H."/>
            <person name="Devos D.P."/>
            <person name="Kaster A.-K."/>
            <person name="Ovreas L."/>
            <person name="Rohde M."/>
            <person name="Galperin M.Y."/>
            <person name="Jogler C."/>
        </authorList>
    </citation>
    <scope>NUCLEOTIDE SEQUENCE [LARGE SCALE GENOMIC DNA]</scope>
    <source>
        <strain evidence="3 4">Pla110</strain>
    </source>
</reference>
<keyword evidence="2" id="KW-0472">Membrane</keyword>
<sequence>MATANNNHHPRPVMRITQYDRVSSWMYSVILACLLAAIAIFIMWFSSRIPQPDGEMIIEPMVPAGGELDGAIDETLKVESPEDVSDDPSEAELPSEETQILETLETVVEMSDNASQFVQDQVQEATESTGKPGSADGSGKPPLGEGGGEGALSRAQRWVVRFGDKDTLEEYARQLDFFKIELGALIGSEVVYVSNISASTPTVRRRKISKDEQRLYMQWQDAGRRKSDVELMKKAGIDAKAVPVLHFYPAETENQLAQKELAYRNRNVKEIRRTYFSVSRRAGGYAFIVTRQLYLR</sequence>